<dbReference type="GO" id="GO:0003684">
    <property type="term" value="F:damaged DNA binding"/>
    <property type="evidence" value="ECO:0007669"/>
    <property type="project" value="InterPro"/>
</dbReference>
<dbReference type="Gene3D" id="3.30.1490.100">
    <property type="entry name" value="DNA polymerase, Y-family, little finger domain"/>
    <property type="match status" value="1"/>
</dbReference>
<organism evidence="1 2">
    <name type="scientific">Escherichia coli</name>
    <dbReference type="NCBI Taxonomy" id="562"/>
    <lineage>
        <taxon>Bacteria</taxon>
        <taxon>Pseudomonadati</taxon>
        <taxon>Pseudomonadota</taxon>
        <taxon>Gammaproteobacteria</taxon>
        <taxon>Enterobacterales</taxon>
        <taxon>Enterobacteriaceae</taxon>
        <taxon>Escherichia</taxon>
    </lineage>
</organism>
<dbReference type="Proteomes" id="UP000254174">
    <property type="component" value="Unassembled WGS sequence"/>
</dbReference>
<reference evidence="1 2" key="1">
    <citation type="submission" date="2018-06" db="EMBL/GenBank/DDBJ databases">
        <authorList>
            <consortium name="Pathogen Informatics"/>
            <person name="Doyle S."/>
        </authorList>
    </citation>
    <scope>NUCLEOTIDE SEQUENCE [LARGE SCALE GENOMIC DNA]</scope>
    <source>
        <strain evidence="1 2">NCTC7922</strain>
    </source>
</reference>
<gene>
    <name evidence="1" type="primary">dbh_2</name>
    <name evidence="1" type="ORF">NCTC7922_05972</name>
</gene>
<dbReference type="EMBL" id="UGFC01000006">
    <property type="protein sequence ID" value="STM20017.1"/>
    <property type="molecule type" value="Genomic_DNA"/>
</dbReference>
<dbReference type="AlphaFoldDB" id="A0A377DG84"/>
<keyword evidence="1" id="KW-0548">Nucleotidyltransferase</keyword>
<protein>
    <submittedName>
        <fullName evidence="1">DNA polymerase IV</fullName>
        <ecNumber evidence="1">2.7.7.7</ecNumber>
    </submittedName>
</protein>
<dbReference type="GO" id="GO:0003887">
    <property type="term" value="F:DNA-directed DNA polymerase activity"/>
    <property type="evidence" value="ECO:0007669"/>
    <property type="project" value="UniProtKB-EC"/>
</dbReference>
<evidence type="ECO:0000313" key="1">
    <source>
        <dbReference type="EMBL" id="STM20017.1"/>
    </source>
</evidence>
<name>A0A377DG84_ECOLX</name>
<dbReference type="SUPFAM" id="SSF100879">
    <property type="entry name" value="Lesion bypass DNA polymerase (Y-family), little finger domain"/>
    <property type="match status" value="1"/>
</dbReference>
<accession>A0A377DG84</accession>
<proteinExistence type="predicted"/>
<evidence type="ECO:0000313" key="2">
    <source>
        <dbReference type="Proteomes" id="UP000254174"/>
    </source>
</evidence>
<keyword evidence="1" id="KW-0808">Transferase</keyword>
<sequence>MQKCDLVTLLKRFGKFGRILWERSQGIDERDVNSERLRNLSGVERTMAEDIHHWSECEAIIERLYPELERRLAKVKPDLLIASPGGEIKVRRFSANYSGARLAAAEIKLI</sequence>
<dbReference type="InterPro" id="IPR036775">
    <property type="entry name" value="DNA_pol_Y-fam_lit_finger_sf"/>
</dbReference>
<dbReference type="GO" id="GO:0006281">
    <property type="term" value="P:DNA repair"/>
    <property type="evidence" value="ECO:0007669"/>
    <property type="project" value="InterPro"/>
</dbReference>
<dbReference type="EC" id="2.7.7.7" evidence="1"/>